<feature type="compositionally biased region" description="Pro residues" evidence="7">
    <location>
        <begin position="494"/>
        <end position="512"/>
    </location>
</feature>
<keyword evidence="3 6" id="KW-0547">Nucleotide-binding</keyword>
<evidence type="ECO:0000256" key="3">
    <source>
        <dbReference type="ARBA" id="ARBA00022741"/>
    </source>
</evidence>
<feature type="compositionally biased region" description="Acidic residues" evidence="7">
    <location>
        <begin position="437"/>
        <end position="470"/>
    </location>
</feature>
<dbReference type="InterPro" id="IPR000719">
    <property type="entry name" value="Prot_kinase_dom"/>
</dbReference>
<feature type="binding site" evidence="6">
    <location>
        <position position="75"/>
    </location>
    <ligand>
        <name>ATP</name>
        <dbReference type="ChEBI" id="CHEBI:30616"/>
    </ligand>
</feature>
<dbReference type="GO" id="GO:0005524">
    <property type="term" value="F:ATP binding"/>
    <property type="evidence" value="ECO:0007669"/>
    <property type="project" value="UniProtKB-UniRule"/>
</dbReference>
<feature type="region of interest" description="Disordered" evidence="7">
    <location>
        <begin position="437"/>
        <end position="521"/>
    </location>
</feature>
<evidence type="ECO:0000256" key="1">
    <source>
        <dbReference type="ARBA" id="ARBA00022527"/>
    </source>
</evidence>
<feature type="region of interest" description="Disordered" evidence="7">
    <location>
        <begin position="545"/>
        <end position="585"/>
    </location>
</feature>
<feature type="compositionally biased region" description="Basic residues" evidence="7">
    <location>
        <begin position="635"/>
        <end position="644"/>
    </location>
</feature>
<evidence type="ECO:0000256" key="5">
    <source>
        <dbReference type="ARBA" id="ARBA00022840"/>
    </source>
</evidence>
<dbReference type="GO" id="GO:0005737">
    <property type="term" value="C:cytoplasm"/>
    <property type="evidence" value="ECO:0007669"/>
    <property type="project" value="TreeGrafter"/>
</dbReference>
<feature type="region of interest" description="Disordered" evidence="7">
    <location>
        <begin position="320"/>
        <end position="346"/>
    </location>
</feature>
<dbReference type="FunFam" id="3.30.200.20:FF:000003">
    <property type="entry name" value="Non-specific serine/threonine protein kinase"/>
    <property type="match status" value="1"/>
</dbReference>
<protein>
    <submittedName>
        <fullName evidence="9">11462_t:CDS:1</fullName>
    </submittedName>
</protein>
<organism evidence="9 10">
    <name type="scientific">Paraglomus brasilianum</name>
    <dbReference type="NCBI Taxonomy" id="144538"/>
    <lineage>
        <taxon>Eukaryota</taxon>
        <taxon>Fungi</taxon>
        <taxon>Fungi incertae sedis</taxon>
        <taxon>Mucoromycota</taxon>
        <taxon>Glomeromycotina</taxon>
        <taxon>Glomeromycetes</taxon>
        <taxon>Paraglomerales</taxon>
        <taxon>Paraglomeraceae</taxon>
        <taxon>Paraglomus</taxon>
    </lineage>
</organism>
<dbReference type="GO" id="GO:0004674">
    <property type="term" value="F:protein serine/threonine kinase activity"/>
    <property type="evidence" value="ECO:0007669"/>
    <property type="project" value="UniProtKB-KW"/>
</dbReference>
<feature type="domain" description="Protein kinase" evidence="8">
    <location>
        <begin position="46"/>
        <end position="296"/>
    </location>
</feature>
<comment type="caution">
    <text evidence="9">The sequence shown here is derived from an EMBL/GenBank/DDBJ whole genome shotgun (WGS) entry which is preliminary data.</text>
</comment>
<keyword evidence="5 6" id="KW-0067">ATP-binding</keyword>
<keyword evidence="2" id="KW-0808">Transferase</keyword>
<dbReference type="FunFam" id="1.10.510.10:FF:000571">
    <property type="entry name" value="Maternal embryonic leucine zipper kinase"/>
    <property type="match status" value="1"/>
</dbReference>
<evidence type="ECO:0000313" key="9">
    <source>
        <dbReference type="EMBL" id="CAG8593098.1"/>
    </source>
</evidence>
<dbReference type="AlphaFoldDB" id="A0A9N9CAA6"/>
<dbReference type="CDD" id="cd14003">
    <property type="entry name" value="STKc_AMPK-like"/>
    <property type="match status" value="1"/>
</dbReference>
<evidence type="ECO:0000256" key="7">
    <source>
        <dbReference type="SAM" id="MobiDB-lite"/>
    </source>
</evidence>
<sequence>MHNSRGRVGGGSPYSIARNHRAKLAADYHDLLKELSTPDIASIGNYILGEPLGAGSYGNVKLATHRMTGQKVAIKIIDKIHKETVAPEIYHHRYLHHPNIVSLLEVIPAETKIYMVLEYCENGELYNYLFNKIANGSYVKESVARRMFGQVCKAVKYCHDRRIVHRDLKLENILLDAHNNVKLSDFGFTQEYENRRLLDTMCGSIGYSAPEILSGKKYLGPEADIWSLGVILYTLLCGSLPFDDDDDDEMKAKIIKGEYVLEDRLSDEAKDLIQSILQLEPSKRFTLKQILDHPEEILKAQRNNGLQENNYQMTALNHRRPSAPSAFNTPTSSQSQLSTKSSRRSSVDGKALNEKILFKHADEKELLDKLEQLGFDTATIKSSVLEAKCDSSNGLWWLLLGSMRERKKAGIGQSSKMVDIGVGTNDDVELAKSVETVVEESNEEQDNYEEEESEIEGIEEIDEEEEDDDPVTLLVESPAGTGGTTTPRHSQDGPPVPPKKYEEIPPPTPPPKTYHAAPATRERRKSLILSFPEAVEPVLTAIHASASPPLSPKKYSTFTSPPSSRPVSPIQSIMPIPNTKSPTHRKRGGILSAIKGWWVGGNAHHTKDGKNAAYRRSFNNFAENSAIKPTDIARARARTRAKRRSGSDSPPYYDGGGGASNMNTRRQSHGSIREKKKRNSWQGNKGRRGSQLSPLMIPPVTPSVVLSQNSPTILSPMPGTPPGRPKTMFTISRKGAFVANGGSWGRKTVKRRSTGNGINSLMESFNAASSSSSSHAHHLKT</sequence>
<dbReference type="Gene3D" id="1.10.510.10">
    <property type="entry name" value="Transferase(Phosphotransferase) domain 1"/>
    <property type="match status" value="1"/>
</dbReference>
<dbReference type="PROSITE" id="PS00108">
    <property type="entry name" value="PROTEIN_KINASE_ST"/>
    <property type="match status" value="1"/>
</dbReference>
<accession>A0A9N9CAA6</accession>
<feature type="compositionally biased region" description="Low complexity" evidence="7">
    <location>
        <begin position="331"/>
        <end position="340"/>
    </location>
</feature>
<dbReference type="InterPro" id="IPR017441">
    <property type="entry name" value="Protein_kinase_ATP_BS"/>
</dbReference>
<dbReference type="PANTHER" id="PTHR24346">
    <property type="entry name" value="MAP/MICROTUBULE AFFINITY-REGULATING KINASE"/>
    <property type="match status" value="1"/>
</dbReference>
<dbReference type="PANTHER" id="PTHR24346:SF110">
    <property type="entry name" value="NON-SPECIFIC SERINE_THREONINE PROTEIN KINASE"/>
    <property type="match status" value="1"/>
</dbReference>
<evidence type="ECO:0000256" key="6">
    <source>
        <dbReference type="PROSITE-ProRule" id="PRU10141"/>
    </source>
</evidence>
<dbReference type="OrthoDB" id="504170at2759"/>
<name>A0A9N9CAA6_9GLOM</name>
<proteinExistence type="predicted"/>
<reference evidence="9" key="1">
    <citation type="submission" date="2021-06" db="EMBL/GenBank/DDBJ databases">
        <authorList>
            <person name="Kallberg Y."/>
            <person name="Tangrot J."/>
            <person name="Rosling A."/>
        </authorList>
    </citation>
    <scope>NUCLEOTIDE SEQUENCE</scope>
    <source>
        <strain evidence="9">BR232B</strain>
    </source>
</reference>
<evidence type="ECO:0000313" key="10">
    <source>
        <dbReference type="Proteomes" id="UP000789739"/>
    </source>
</evidence>
<evidence type="ECO:0000256" key="4">
    <source>
        <dbReference type="ARBA" id="ARBA00022777"/>
    </source>
</evidence>
<keyword evidence="10" id="KW-1185">Reference proteome</keyword>
<dbReference type="SUPFAM" id="SSF56112">
    <property type="entry name" value="Protein kinase-like (PK-like)"/>
    <property type="match status" value="1"/>
</dbReference>
<dbReference type="PROSITE" id="PS50011">
    <property type="entry name" value="PROTEIN_KINASE_DOM"/>
    <property type="match status" value="1"/>
</dbReference>
<dbReference type="InterPro" id="IPR008271">
    <property type="entry name" value="Ser/Thr_kinase_AS"/>
</dbReference>
<dbReference type="EMBL" id="CAJVPI010001077">
    <property type="protein sequence ID" value="CAG8593098.1"/>
    <property type="molecule type" value="Genomic_DNA"/>
</dbReference>
<dbReference type="GO" id="GO:0035556">
    <property type="term" value="P:intracellular signal transduction"/>
    <property type="evidence" value="ECO:0007669"/>
    <property type="project" value="TreeGrafter"/>
</dbReference>
<feature type="compositionally biased region" description="Polar residues" evidence="7">
    <location>
        <begin position="554"/>
        <end position="571"/>
    </location>
</feature>
<dbReference type="SMART" id="SM00220">
    <property type="entry name" value="S_TKc"/>
    <property type="match status" value="1"/>
</dbReference>
<feature type="region of interest" description="Disordered" evidence="7">
    <location>
        <begin position="629"/>
        <end position="698"/>
    </location>
</feature>
<dbReference type="PROSITE" id="PS00107">
    <property type="entry name" value="PROTEIN_KINASE_ATP"/>
    <property type="match status" value="1"/>
</dbReference>
<evidence type="ECO:0000259" key="8">
    <source>
        <dbReference type="PROSITE" id="PS50011"/>
    </source>
</evidence>
<dbReference type="Proteomes" id="UP000789739">
    <property type="component" value="Unassembled WGS sequence"/>
</dbReference>
<dbReference type="Pfam" id="PF00069">
    <property type="entry name" value="Pkinase"/>
    <property type="match status" value="1"/>
</dbReference>
<evidence type="ECO:0000256" key="2">
    <source>
        <dbReference type="ARBA" id="ARBA00022679"/>
    </source>
</evidence>
<gene>
    <name evidence="9" type="ORF">PBRASI_LOCUS7229</name>
</gene>
<keyword evidence="1" id="KW-0723">Serine/threonine-protein kinase</keyword>
<dbReference type="InterPro" id="IPR011009">
    <property type="entry name" value="Kinase-like_dom_sf"/>
</dbReference>
<keyword evidence="4" id="KW-0418">Kinase</keyword>